<dbReference type="AlphaFoldDB" id="A0AAE3HH07"/>
<evidence type="ECO:0000313" key="4">
    <source>
        <dbReference type="Proteomes" id="UP001205748"/>
    </source>
</evidence>
<dbReference type="InterPro" id="IPR011990">
    <property type="entry name" value="TPR-like_helical_dom_sf"/>
</dbReference>
<evidence type="ECO:0000313" key="3">
    <source>
        <dbReference type="EMBL" id="MCR1899377.1"/>
    </source>
</evidence>
<evidence type="ECO:0000256" key="1">
    <source>
        <dbReference type="SAM" id="Coils"/>
    </source>
</evidence>
<keyword evidence="1" id="KW-0175">Coiled coil</keyword>
<feature type="coiled-coil region" evidence="1">
    <location>
        <begin position="231"/>
        <end position="258"/>
    </location>
</feature>
<keyword evidence="2" id="KW-1133">Transmembrane helix</keyword>
<gene>
    <name evidence="3" type="ORF">NSA47_10315</name>
</gene>
<dbReference type="Proteomes" id="UP001205748">
    <property type="component" value="Unassembled WGS sequence"/>
</dbReference>
<keyword evidence="2" id="KW-0472">Membrane</keyword>
<comment type="caution">
    <text evidence="3">The sequence shown here is derived from an EMBL/GenBank/DDBJ whole genome shotgun (WGS) entry which is preliminary data.</text>
</comment>
<reference evidence="3" key="1">
    <citation type="submission" date="2022-07" db="EMBL/GenBank/DDBJ databases">
        <title>Enhanced cultured diversity of the mouse gut microbiota enables custom-made synthetic communities.</title>
        <authorList>
            <person name="Afrizal A."/>
        </authorList>
    </citation>
    <scope>NUCLEOTIDE SEQUENCE</scope>
    <source>
        <strain evidence="3">DSM 28593</strain>
    </source>
</reference>
<evidence type="ECO:0008006" key="5">
    <source>
        <dbReference type="Google" id="ProtNLM"/>
    </source>
</evidence>
<keyword evidence="4" id="KW-1185">Reference proteome</keyword>
<proteinExistence type="predicted"/>
<feature type="transmembrane region" description="Helical" evidence="2">
    <location>
        <begin position="41"/>
        <end position="57"/>
    </location>
</feature>
<dbReference type="EMBL" id="JANKAS010000009">
    <property type="protein sequence ID" value="MCR1899377.1"/>
    <property type="molecule type" value="Genomic_DNA"/>
</dbReference>
<dbReference type="SUPFAM" id="SSF48452">
    <property type="entry name" value="TPR-like"/>
    <property type="match status" value="1"/>
</dbReference>
<sequence length="267" mass="31857">MRIFDRKFMQYQLAYGIWYNLSSRFLFVGMIFAVISFFSDSILYLLAIPMLYIYGYFRLQYLLNAKDSVYEKRMEKQYKFYERKNLKAQGQVTYQIEKLLFAVELGKIEAKQAIEDVKEILEIRPKLQRIIKGILLSLYLVAKEEDNTEIPQDLIDNLHEVLKEEENPNALVDHVRMALKLEKYDLAIKLIEKAEERKKIYKKQRIPVYRSMYKVLQVSLPYYKTIAYFKSGEKEKALDQLELTLRRAQSQKLRKEIKQEVEGMGII</sequence>
<organism evidence="3 4">
    <name type="scientific">Irregularibacter muris</name>
    <dbReference type="NCBI Taxonomy" id="1796619"/>
    <lineage>
        <taxon>Bacteria</taxon>
        <taxon>Bacillati</taxon>
        <taxon>Bacillota</taxon>
        <taxon>Clostridia</taxon>
        <taxon>Eubacteriales</taxon>
        <taxon>Eubacteriaceae</taxon>
        <taxon>Irregularibacter</taxon>
    </lineage>
</organism>
<accession>A0AAE3HH07</accession>
<evidence type="ECO:0000256" key="2">
    <source>
        <dbReference type="SAM" id="Phobius"/>
    </source>
</evidence>
<dbReference type="RefSeq" id="WP_257531683.1">
    <property type="nucleotide sequence ID" value="NZ_JANKAS010000009.1"/>
</dbReference>
<name>A0AAE3HH07_9FIRM</name>
<keyword evidence="2" id="KW-0812">Transmembrane</keyword>
<protein>
    <recommendedName>
        <fullName evidence="5">Tetratricopeptide repeat protein</fullName>
    </recommendedName>
</protein>
<feature type="transmembrane region" description="Helical" evidence="2">
    <location>
        <begin position="12"/>
        <end position="35"/>
    </location>
</feature>